<organism evidence="2 3">
    <name type="scientific">Entamoeba nuttalli</name>
    <dbReference type="NCBI Taxonomy" id="412467"/>
    <lineage>
        <taxon>Eukaryota</taxon>
        <taxon>Amoebozoa</taxon>
        <taxon>Evosea</taxon>
        <taxon>Archamoebae</taxon>
        <taxon>Mastigamoebida</taxon>
        <taxon>Entamoebidae</taxon>
        <taxon>Entamoeba</taxon>
    </lineage>
</organism>
<keyword evidence="3" id="KW-1185">Reference proteome</keyword>
<evidence type="ECO:0000313" key="3">
    <source>
        <dbReference type="Proteomes" id="UP001628156"/>
    </source>
</evidence>
<reference evidence="2 3" key="1">
    <citation type="journal article" date="2019" name="PLoS Negl. Trop. Dis.">
        <title>Whole genome sequencing of Entamoeba nuttalli reveals mammalian host-related molecular signatures and a novel octapeptide-repeat surface protein.</title>
        <authorList>
            <person name="Tanaka M."/>
            <person name="Makiuchi T."/>
            <person name="Komiyama T."/>
            <person name="Shiina T."/>
            <person name="Osaki K."/>
            <person name="Tachibana H."/>
        </authorList>
    </citation>
    <scope>NUCLEOTIDE SEQUENCE [LARGE SCALE GENOMIC DNA]</scope>
    <source>
        <strain evidence="2 3">P19-061405</strain>
    </source>
</reference>
<protein>
    <submittedName>
        <fullName evidence="2">Uncharacterized protein</fullName>
    </submittedName>
</protein>
<dbReference type="Proteomes" id="UP001628156">
    <property type="component" value="Unassembled WGS sequence"/>
</dbReference>
<evidence type="ECO:0000256" key="1">
    <source>
        <dbReference type="SAM" id="MobiDB-lite"/>
    </source>
</evidence>
<comment type="caution">
    <text evidence="2">The sequence shown here is derived from an EMBL/GenBank/DDBJ whole genome shotgun (WGS) entry which is preliminary data.</text>
</comment>
<name>A0ABQ0DHU2_9EUKA</name>
<proteinExistence type="predicted"/>
<evidence type="ECO:0000313" key="2">
    <source>
        <dbReference type="EMBL" id="GAB1222287.1"/>
    </source>
</evidence>
<feature type="region of interest" description="Disordered" evidence="1">
    <location>
        <begin position="72"/>
        <end position="96"/>
    </location>
</feature>
<gene>
    <name evidence="2" type="ORF">ENUP19_0100G0036</name>
</gene>
<sequence>MAILCYELYSRSYKRVGIMVGGYKMYHKYFIEGSLGFEIESHNTLKCPVCLGVTGGLFSGFKRGEVKENKEVSTEVMRDERKTEGETAKKEEDKKENKQFKCIIYKGKTKEEAICLVSKETVVVINQVRE</sequence>
<dbReference type="EMBL" id="BAAFRS010000100">
    <property type="protein sequence ID" value="GAB1222287.1"/>
    <property type="molecule type" value="Genomic_DNA"/>
</dbReference>
<accession>A0ABQ0DHU2</accession>